<reference evidence="2 3" key="1">
    <citation type="submission" date="2016-04" db="EMBL/GenBank/DDBJ databases">
        <title>Complete genome sequence of Dokdonella koreensis DS-123T.</title>
        <authorList>
            <person name="Kim J.F."/>
            <person name="Lee H."/>
            <person name="Kwak M.-J."/>
        </authorList>
    </citation>
    <scope>NUCLEOTIDE SEQUENCE [LARGE SCALE GENOMIC DNA]</scope>
    <source>
        <strain evidence="2 3">DS-123</strain>
    </source>
</reference>
<evidence type="ECO:0000256" key="1">
    <source>
        <dbReference type="SAM" id="MobiDB-lite"/>
    </source>
</evidence>
<dbReference type="AlphaFoldDB" id="A0A160DUT1"/>
<dbReference type="Proteomes" id="UP000076830">
    <property type="component" value="Chromosome"/>
</dbReference>
<keyword evidence="3" id="KW-1185">Reference proteome</keyword>
<name>A0A160DUT1_9GAMM</name>
<protein>
    <submittedName>
        <fullName evidence="2">Uncharacterized protein</fullName>
    </submittedName>
</protein>
<evidence type="ECO:0000313" key="3">
    <source>
        <dbReference type="Proteomes" id="UP000076830"/>
    </source>
</evidence>
<sequence length="94" mass="9719">MAERSDGQWGFDREGAVVLAASPLLAAIEARRYGDALEGRTPGYLIRLDPGGEGDALITLHSRIFGDAATASPDAPGTAAVEPPGRVMETAAEP</sequence>
<organism evidence="2 3">
    <name type="scientific">Dokdonella koreensis DS-123</name>
    <dbReference type="NCBI Taxonomy" id="1300342"/>
    <lineage>
        <taxon>Bacteria</taxon>
        <taxon>Pseudomonadati</taxon>
        <taxon>Pseudomonadota</taxon>
        <taxon>Gammaproteobacteria</taxon>
        <taxon>Lysobacterales</taxon>
        <taxon>Rhodanobacteraceae</taxon>
        <taxon>Dokdonella</taxon>
    </lineage>
</organism>
<feature type="region of interest" description="Disordered" evidence="1">
    <location>
        <begin position="69"/>
        <end position="94"/>
    </location>
</feature>
<dbReference type="EMBL" id="CP015249">
    <property type="protein sequence ID" value="ANB17483.1"/>
    <property type="molecule type" value="Genomic_DNA"/>
</dbReference>
<proteinExistence type="predicted"/>
<accession>A0A160DUT1</accession>
<evidence type="ECO:0000313" key="2">
    <source>
        <dbReference type="EMBL" id="ANB17483.1"/>
    </source>
</evidence>
<gene>
    <name evidence="2" type="ORF">I596_1457</name>
</gene>
<dbReference type="KEGG" id="dko:I596_1457"/>
<dbReference type="STRING" id="1300342.I596_1457"/>